<dbReference type="InterPro" id="IPR005532">
    <property type="entry name" value="SUMF_dom"/>
</dbReference>
<dbReference type="EMBL" id="POQS01000004">
    <property type="protein sequence ID" value="PND32740.1"/>
    <property type="molecule type" value="Genomic_DNA"/>
</dbReference>
<dbReference type="InterPro" id="IPR042095">
    <property type="entry name" value="SUMF_sf"/>
</dbReference>
<evidence type="ECO:0000256" key="1">
    <source>
        <dbReference type="SAM" id="SignalP"/>
    </source>
</evidence>
<dbReference type="AlphaFoldDB" id="A0A2N8KH15"/>
<dbReference type="Proteomes" id="UP000235994">
    <property type="component" value="Unassembled WGS sequence"/>
</dbReference>
<name>A0A2N8KH15_9BURK</name>
<comment type="caution">
    <text evidence="3">The sequence shown here is derived from an EMBL/GenBank/DDBJ whole genome shotgun (WGS) entry which is preliminary data.</text>
</comment>
<reference evidence="3 4" key="1">
    <citation type="submission" date="2018-01" db="EMBL/GenBank/DDBJ databases">
        <title>The draft genome of an aniline degradation strain ANB-1.</title>
        <authorList>
            <person name="Zhang L."/>
            <person name="Jiang J."/>
        </authorList>
    </citation>
    <scope>NUCLEOTIDE SEQUENCE [LARGE SCALE GENOMIC DNA]</scope>
    <source>
        <strain evidence="3 4">ANB-1</strain>
    </source>
</reference>
<dbReference type="GO" id="GO:0120147">
    <property type="term" value="F:formylglycine-generating oxidase activity"/>
    <property type="evidence" value="ECO:0007669"/>
    <property type="project" value="TreeGrafter"/>
</dbReference>
<dbReference type="RefSeq" id="WP_102773857.1">
    <property type="nucleotide sequence ID" value="NZ_POQS01000004.1"/>
</dbReference>
<keyword evidence="1" id="KW-0732">Signal</keyword>
<gene>
    <name evidence="3" type="ORF">C1I89_17060</name>
</gene>
<evidence type="ECO:0000313" key="3">
    <source>
        <dbReference type="EMBL" id="PND32740.1"/>
    </source>
</evidence>
<dbReference type="PANTHER" id="PTHR23150">
    <property type="entry name" value="SULFATASE MODIFYING FACTOR 1, 2"/>
    <property type="match status" value="1"/>
</dbReference>
<dbReference type="InterPro" id="IPR016187">
    <property type="entry name" value="CTDL_fold"/>
</dbReference>
<accession>A0A2N8KH15</accession>
<dbReference type="SUPFAM" id="SSF56436">
    <property type="entry name" value="C-type lectin-like"/>
    <property type="match status" value="1"/>
</dbReference>
<protein>
    <submittedName>
        <fullName evidence="3">Sulfatase</fullName>
    </submittedName>
</protein>
<evidence type="ECO:0000259" key="2">
    <source>
        <dbReference type="Pfam" id="PF03781"/>
    </source>
</evidence>
<dbReference type="InterPro" id="IPR051043">
    <property type="entry name" value="Sulfatase_Mod_Factor_Kinase"/>
</dbReference>
<dbReference type="Gene3D" id="3.90.1580.10">
    <property type="entry name" value="paralog of FGE (formylglycine-generating enzyme)"/>
    <property type="match status" value="1"/>
</dbReference>
<evidence type="ECO:0000313" key="4">
    <source>
        <dbReference type="Proteomes" id="UP000235994"/>
    </source>
</evidence>
<organism evidence="3 4">
    <name type="scientific">Achromobacter pulmonis</name>
    <dbReference type="NCBI Taxonomy" id="1389932"/>
    <lineage>
        <taxon>Bacteria</taxon>
        <taxon>Pseudomonadati</taxon>
        <taxon>Pseudomonadota</taxon>
        <taxon>Betaproteobacteria</taxon>
        <taxon>Burkholderiales</taxon>
        <taxon>Alcaligenaceae</taxon>
        <taxon>Achromobacter</taxon>
    </lineage>
</organism>
<feature type="signal peptide" evidence="1">
    <location>
        <begin position="1"/>
        <end position="26"/>
    </location>
</feature>
<dbReference type="Pfam" id="PF03781">
    <property type="entry name" value="FGE-sulfatase"/>
    <property type="match status" value="1"/>
</dbReference>
<feature type="domain" description="Sulfatase-modifying factor enzyme-like" evidence="2">
    <location>
        <begin position="42"/>
        <end position="351"/>
    </location>
</feature>
<keyword evidence="4" id="KW-1185">Reference proteome</keyword>
<feature type="chain" id="PRO_5014620994" evidence="1">
    <location>
        <begin position="27"/>
        <end position="361"/>
    </location>
</feature>
<dbReference type="PANTHER" id="PTHR23150:SF19">
    <property type="entry name" value="FORMYLGLYCINE-GENERATING ENZYME"/>
    <property type="match status" value="1"/>
</dbReference>
<sequence length="361" mass="39104">MKMSMRLVAAAAIGAAAVAAGWLAIAAGPQPGQPGDGRNAPPDMVWVPPGEFLMGSDSSRAQANERPAHKVRLPGYWIDRHHVTNRDFARFVAATGYVTTAERAPDWETLRAQLPPGTPRPPASALVPGALVFVGADKPVDLREYARWWRYAPGANWRHPQGPASDLTGKEDHPVVQVSYEDAQAYAAWAGKRLPTEAEWEYAARGGLDQASYAWGGVLQPEGKSMARTWDSAQPFPMQSPKIMPGTERVGAYPPNGYNIQDMAGNAWQWVADWYRPDAFARQAAKGGAIFDPAGPQASFDATLVRPDAPQRVIRGGSFLCSETYCEGYRVSARQGQDPYSSAANVGFRLALSAGQWRGGR</sequence>
<proteinExistence type="predicted"/>